<organism evidence="2 3">
    <name type="scientific">Dactylosporangium matsuzakiense</name>
    <dbReference type="NCBI Taxonomy" id="53360"/>
    <lineage>
        <taxon>Bacteria</taxon>
        <taxon>Bacillati</taxon>
        <taxon>Actinomycetota</taxon>
        <taxon>Actinomycetes</taxon>
        <taxon>Micromonosporales</taxon>
        <taxon>Micromonosporaceae</taxon>
        <taxon>Dactylosporangium</taxon>
    </lineage>
</organism>
<dbReference type="EMBL" id="BSFP01000009">
    <property type="protein sequence ID" value="GLL00634.1"/>
    <property type="molecule type" value="Genomic_DNA"/>
</dbReference>
<evidence type="ECO:0000313" key="2">
    <source>
        <dbReference type="EMBL" id="GLL00634.1"/>
    </source>
</evidence>
<reference evidence="2" key="2">
    <citation type="submission" date="2023-01" db="EMBL/GenBank/DDBJ databases">
        <authorList>
            <person name="Sun Q."/>
            <person name="Evtushenko L."/>
        </authorList>
    </citation>
    <scope>NUCLEOTIDE SEQUENCE</scope>
    <source>
        <strain evidence="2">VKM Ac-1321</strain>
    </source>
</reference>
<feature type="domain" description="ApeI dehydratase-like" evidence="1">
    <location>
        <begin position="7"/>
        <end position="85"/>
    </location>
</feature>
<reference evidence="2" key="1">
    <citation type="journal article" date="2014" name="Int. J. Syst. Evol. Microbiol.">
        <title>Complete genome sequence of Corynebacterium casei LMG S-19264T (=DSM 44701T), isolated from a smear-ripened cheese.</title>
        <authorList>
            <consortium name="US DOE Joint Genome Institute (JGI-PGF)"/>
            <person name="Walter F."/>
            <person name="Albersmeier A."/>
            <person name="Kalinowski J."/>
            <person name="Ruckert C."/>
        </authorList>
    </citation>
    <scope>NUCLEOTIDE SEQUENCE</scope>
    <source>
        <strain evidence="2">VKM Ac-1321</strain>
    </source>
</reference>
<accession>A0A9W6KHG0</accession>
<dbReference type="Pfam" id="PF22818">
    <property type="entry name" value="ApeI-like"/>
    <property type="match status" value="1"/>
</dbReference>
<dbReference type="Proteomes" id="UP001143480">
    <property type="component" value="Unassembled WGS sequence"/>
</dbReference>
<dbReference type="Gene3D" id="3.10.129.10">
    <property type="entry name" value="Hotdog Thioesterase"/>
    <property type="match status" value="1"/>
</dbReference>
<evidence type="ECO:0000313" key="3">
    <source>
        <dbReference type="Proteomes" id="UP001143480"/>
    </source>
</evidence>
<proteinExistence type="predicted"/>
<dbReference type="InterPro" id="IPR029069">
    <property type="entry name" value="HotDog_dom_sf"/>
</dbReference>
<name>A0A9W6KHG0_9ACTN</name>
<sequence>MDESGLTARAEVIADPNDPVFTGHYPGFPVLPGAFVLEFADQAVRRWLGDEQARLVAVERARFLQPVYPGDHLQLDLVLTPSEDGLRSTTSVSTSAGPVAEIRLRHATGVLA</sequence>
<dbReference type="InterPro" id="IPR054545">
    <property type="entry name" value="ApeI-like"/>
</dbReference>
<dbReference type="RefSeq" id="WP_223094666.1">
    <property type="nucleotide sequence ID" value="NZ_BAAAXA010000001.1"/>
</dbReference>
<protein>
    <recommendedName>
        <fullName evidence="1">ApeI dehydratase-like domain-containing protein</fullName>
    </recommendedName>
</protein>
<dbReference type="AlphaFoldDB" id="A0A9W6KHG0"/>
<evidence type="ECO:0000259" key="1">
    <source>
        <dbReference type="Pfam" id="PF22818"/>
    </source>
</evidence>
<keyword evidence="3" id="KW-1185">Reference proteome</keyword>
<gene>
    <name evidence="2" type="ORF">GCM10017581_023750</name>
</gene>
<comment type="caution">
    <text evidence="2">The sequence shown here is derived from an EMBL/GenBank/DDBJ whole genome shotgun (WGS) entry which is preliminary data.</text>
</comment>
<dbReference type="SUPFAM" id="SSF54637">
    <property type="entry name" value="Thioesterase/thiol ester dehydrase-isomerase"/>
    <property type="match status" value="1"/>
</dbReference>